<evidence type="ECO:0000313" key="3">
    <source>
        <dbReference type="Proteomes" id="UP000247591"/>
    </source>
</evidence>
<comment type="similarity">
    <text evidence="1">Belongs to the short-chain dehydrogenases/reductases (SDR) family.</text>
</comment>
<protein>
    <submittedName>
        <fullName evidence="2">3-oxoacyl-[acyl-carrier protein] reductase</fullName>
    </submittedName>
</protein>
<gene>
    <name evidence="2" type="ORF">DFR67_109182</name>
</gene>
<dbReference type="InterPro" id="IPR036291">
    <property type="entry name" value="NAD(P)-bd_dom_sf"/>
</dbReference>
<reference evidence="2 3" key="1">
    <citation type="submission" date="2018-06" db="EMBL/GenBank/DDBJ databases">
        <title>Genomic Encyclopedia of Type Strains, Phase IV (KMG-IV): sequencing the most valuable type-strain genomes for metagenomic binning, comparative biology and taxonomic classification.</title>
        <authorList>
            <person name="Goeker M."/>
        </authorList>
    </citation>
    <scope>NUCLEOTIDE SEQUENCE [LARGE SCALE GENOMIC DNA]</scope>
    <source>
        <strain evidence="2 3">DSM 45521</strain>
    </source>
</reference>
<dbReference type="PANTHER" id="PTHR42760:SF40">
    <property type="entry name" value="3-OXOACYL-[ACYL-CARRIER-PROTEIN] REDUCTASE, CHLOROPLASTIC"/>
    <property type="match status" value="1"/>
</dbReference>
<name>A0A318RTP3_WILLI</name>
<dbReference type="InterPro" id="IPR002347">
    <property type="entry name" value="SDR_fam"/>
</dbReference>
<dbReference type="OrthoDB" id="3210335at2"/>
<dbReference type="CDD" id="cd05233">
    <property type="entry name" value="SDR_c"/>
    <property type="match status" value="1"/>
</dbReference>
<dbReference type="PANTHER" id="PTHR42760">
    <property type="entry name" value="SHORT-CHAIN DEHYDROGENASES/REDUCTASES FAMILY MEMBER"/>
    <property type="match status" value="1"/>
</dbReference>
<dbReference type="RefSeq" id="WP_110470584.1">
    <property type="nucleotide sequence ID" value="NZ_QJSP01000009.1"/>
</dbReference>
<dbReference type="EMBL" id="QJSP01000009">
    <property type="protein sequence ID" value="PYE15954.1"/>
    <property type="molecule type" value="Genomic_DNA"/>
</dbReference>
<accession>A0A318RTP3</accession>
<evidence type="ECO:0000256" key="1">
    <source>
        <dbReference type="ARBA" id="ARBA00006484"/>
    </source>
</evidence>
<dbReference type="Pfam" id="PF13561">
    <property type="entry name" value="adh_short_C2"/>
    <property type="match status" value="1"/>
</dbReference>
<sequence length="248" mass="25547">MALRCEDGDLLYVLVTGGSTGIGKAIAREFADISGARVFITGRTESALRATAEELGVEYLVCDHSSPAQVAAIARRLPAGLDVIVNNAGGNTGFGKPTPDGLDAIKHAWIDNYTANVLTAVLTVSALAARINDNGRVINIGSIAAENGSGSYGCAKAAVSSWTVGLAKELGHRGITANAISPGFIADTEFFRGHLSAERELAVVSLSHNNRRGTPEDIAALAVFLASSGAAHITGQTLNVNGGSFTTR</sequence>
<proteinExistence type="inferred from homology"/>
<evidence type="ECO:0000313" key="2">
    <source>
        <dbReference type="EMBL" id="PYE15954.1"/>
    </source>
</evidence>
<dbReference type="InterPro" id="IPR020904">
    <property type="entry name" value="Sc_DH/Rdtase_CS"/>
</dbReference>
<organism evidence="2 3">
    <name type="scientific">Williamsia limnetica</name>
    <dbReference type="NCBI Taxonomy" id="882452"/>
    <lineage>
        <taxon>Bacteria</taxon>
        <taxon>Bacillati</taxon>
        <taxon>Actinomycetota</taxon>
        <taxon>Actinomycetes</taxon>
        <taxon>Mycobacteriales</taxon>
        <taxon>Nocardiaceae</taxon>
        <taxon>Williamsia</taxon>
    </lineage>
</organism>
<dbReference type="SUPFAM" id="SSF51735">
    <property type="entry name" value="NAD(P)-binding Rossmann-fold domains"/>
    <property type="match status" value="1"/>
</dbReference>
<dbReference type="GO" id="GO:0030497">
    <property type="term" value="P:fatty acid elongation"/>
    <property type="evidence" value="ECO:0007669"/>
    <property type="project" value="TreeGrafter"/>
</dbReference>
<comment type="caution">
    <text evidence="2">The sequence shown here is derived from an EMBL/GenBank/DDBJ whole genome shotgun (WGS) entry which is preliminary data.</text>
</comment>
<dbReference type="GO" id="GO:0016616">
    <property type="term" value="F:oxidoreductase activity, acting on the CH-OH group of donors, NAD or NADP as acceptor"/>
    <property type="evidence" value="ECO:0007669"/>
    <property type="project" value="TreeGrafter"/>
</dbReference>
<dbReference type="Proteomes" id="UP000247591">
    <property type="component" value="Unassembled WGS sequence"/>
</dbReference>
<dbReference type="Gene3D" id="3.40.50.720">
    <property type="entry name" value="NAD(P)-binding Rossmann-like Domain"/>
    <property type="match status" value="1"/>
</dbReference>
<dbReference type="PROSITE" id="PS00061">
    <property type="entry name" value="ADH_SHORT"/>
    <property type="match status" value="1"/>
</dbReference>
<dbReference type="AlphaFoldDB" id="A0A318RTP3"/>
<dbReference type="PRINTS" id="PR00080">
    <property type="entry name" value="SDRFAMILY"/>
</dbReference>
<keyword evidence="3" id="KW-1185">Reference proteome</keyword>
<dbReference type="PRINTS" id="PR00081">
    <property type="entry name" value="GDHRDH"/>
</dbReference>